<dbReference type="EMBL" id="BSFP01000053">
    <property type="protein sequence ID" value="GLL05144.1"/>
    <property type="molecule type" value="Genomic_DNA"/>
</dbReference>
<organism evidence="2 3">
    <name type="scientific">Dactylosporangium matsuzakiense</name>
    <dbReference type="NCBI Taxonomy" id="53360"/>
    <lineage>
        <taxon>Bacteria</taxon>
        <taxon>Bacillati</taxon>
        <taxon>Actinomycetota</taxon>
        <taxon>Actinomycetes</taxon>
        <taxon>Micromonosporales</taxon>
        <taxon>Micromonosporaceae</taxon>
        <taxon>Dactylosporangium</taxon>
    </lineage>
</organism>
<evidence type="ECO:0000259" key="1">
    <source>
        <dbReference type="Pfam" id="PF16158"/>
    </source>
</evidence>
<dbReference type="PANTHER" id="PTHR20930:SF0">
    <property type="entry name" value="PROTEIN ILRUN"/>
    <property type="match status" value="1"/>
</dbReference>
<comment type="caution">
    <text evidence="2">The sequence shown here is derived from an EMBL/GenBank/DDBJ whole genome shotgun (WGS) entry which is preliminary data.</text>
</comment>
<dbReference type="CDD" id="cd14947">
    <property type="entry name" value="NBR1_like"/>
    <property type="match status" value="1"/>
</dbReference>
<dbReference type="RefSeq" id="WP_271189816.1">
    <property type="nucleotide sequence ID" value="NZ_BSFP01000053.1"/>
</dbReference>
<protein>
    <recommendedName>
        <fullName evidence="1">Nbr1 FW domain-containing protein</fullName>
    </recommendedName>
</protein>
<name>A0A9W6NQ42_9ACTN</name>
<evidence type="ECO:0000313" key="2">
    <source>
        <dbReference type="EMBL" id="GLL05144.1"/>
    </source>
</evidence>
<dbReference type="AlphaFoldDB" id="A0A9W6NQ42"/>
<dbReference type="Gene3D" id="2.60.40.10">
    <property type="entry name" value="Immunoglobulins"/>
    <property type="match status" value="1"/>
</dbReference>
<dbReference type="PANTHER" id="PTHR20930">
    <property type="entry name" value="OVARIAN CARCINOMA ANTIGEN CA125-RELATED"/>
    <property type="match status" value="1"/>
</dbReference>
<reference evidence="2" key="2">
    <citation type="submission" date="2023-01" db="EMBL/GenBank/DDBJ databases">
        <authorList>
            <person name="Sun Q."/>
            <person name="Evtushenko L."/>
        </authorList>
    </citation>
    <scope>NUCLEOTIDE SEQUENCE</scope>
    <source>
        <strain evidence="2">VKM Ac-1321</strain>
    </source>
</reference>
<gene>
    <name evidence="2" type="ORF">GCM10017581_068910</name>
</gene>
<reference evidence="2" key="1">
    <citation type="journal article" date="2014" name="Int. J. Syst. Evol. Microbiol.">
        <title>Complete genome sequence of Corynebacterium casei LMG S-19264T (=DSM 44701T), isolated from a smear-ripened cheese.</title>
        <authorList>
            <consortium name="US DOE Joint Genome Institute (JGI-PGF)"/>
            <person name="Walter F."/>
            <person name="Albersmeier A."/>
            <person name="Kalinowski J."/>
            <person name="Ruckert C."/>
        </authorList>
    </citation>
    <scope>NUCLEOTIDE SEQUENCE</scope>
    <source>
        <strain evidence="2">VKM Ac-1321</strain>
    </source>
</reference>
<proteinExistence type="predicted"/>
<evidence type="ECO:0000313" key="3">
    <source>
        <dbReference type="Proteomes" id="UP001143480"/>
    </source>
</evidence>
<dbReference type="Proteomes" id="UP001143480">
    <property type="component" value="Unassembled WGS sequence"/>
</dbReference>
<feature type="domain" description="Nbr1 FW" evidence="1">
    <location>
        <begin position="2"/>
        <end position="96"/>
    </location>
</feature>
<dbReference type="InterPro" id="IPR013783">
    <property type="entry name" value="Ig-like_fold"/>
</dbReference>
<dbReference type="GO" id="GO:0005975">
    <property type="term" value="P:carbohydrate metabolic process"/>
    <property type="evidence" value="ECO:0007669"/>
    <property type="project" value="UniProtKB-ARBA"/>
</dbReference>
<keyword evidence="3" id="KW-1185">Reference proteome</keyword>
<accession>A0A9W6NQ42</accession>
<dbReference type="Pfam" id="PF16158">
    <property type="entry name" value="N_BRCA1_IG"/>
    <property type="match status" value="1"/>
</dbReference>
<sequence length="110" mass="11719">MTIPDGTTLQAGTTATKTWRLRNCGTTDWSGLTAVRVDGGFGPDRFAVPATAPGAVRDLSTTVIAPATAGHYRSTYRLQAADGHYADNSFWVDINVNAPTVNRQAVTSYD</sequence>
<dbReference type="InterPro" id="IPR032350">
    <property type="entry name" value="Nbr1_FW"/>
</dbReference>